<dbReference type="AlphaFoldDB" id="A0A2T9YIG7"/>
<feature type="compositionally biased region" description="Polar residues" evidence="1">
    <location>
        <begin position="140"/>
        <end position="162"/>
    </location>
</feature>
<feature type="region of interest" description="Disordered" evidence="1">
    <location>
        <begin position="486"/>
        <end position="506"/>
    </location>
</feature>
<reference evidence="2 3" key="1">
    <citation type="journal article" date="2018" name="MBio">
        <title>Comparative Genomics Reveals the Core Gene Toolbox for the Fungus-Insect Symbiosis.</title>
        <authorList>
            <person name="Wang Y."/>
            <person name="Stata M."/>
            <person name="Wang W."/>
            <person name="Stajich J.E."/>
            <person name="White M.M."/>
            <person name="Moncalvo J.M."/>
        </authorList>
    </citation>
    <scope>NUCLEOTIDE SEQUENCE [LARGE SCALE GENOMIC DNA]</scope>
    <source>
        <strain evidence="2 3">SWE-8-4</strain>
    </source>
</reference>
<evidence type="ECO:0000256" key="1">
    <source>
        <dbReference type="SAM" id="MobiDB-lite"/>
    </source>
</evidence>
<evidence type="ECO:0000313" key="2">
    <source>
        <dbReference type="EMBL" id="PVU92127.1"/>
    </source>
</evidence>
<dbReference type="CDD" id="cd09275">
    <property type="entry name" value="RNase_HI_RT_DIRS1"/>
    <property type="match status" value="1"/>
</dbReference>
<evidence type="ECO:0000313" key="3">
    <source>
        <dbReference type="Proteomes" id="UP000245383"/>
    </source>
</evidence>
<evidence type="ECO:0008006" key="4">
    <source>
        <dbReference type="Google" id="ProtNLM"/>
    </source>
</evidence>
<name>A0A2T9YIG7_9FUNG</name>
<keyword evidence="3" id="KW-1185">Reference proteome</keyword>
<sequence length="567" mass="63857">MYDTSLNGAATPAAQTNDAALYGIQIVLANMTRPIDDYVHRKLKVPTTRIQGNEDLEFAHMMRELLSDVVTKITQRINNLHKPMGLPGRVLQLEESTAKPLVENKHLDSLLAAKKPTIRSRKNKKSPFCLLQQTAFGTTSAMTHNPHNATPNSAKNNQMSQSKPERNHQEDCGSSSKEGNQAEERRPTSSSRSPETQQLPREEKFQNVIPDIHMQDNQEKGLYDLSGQPGYNIKMGKSNMTPFQLILIWDDNKLTNYEFKSPIRQEKLGKLYWKSTSNVGCSPPWLPNAKETFGIEKQFLKKSEIMDCHGDSEQSSNSELRILETETAKMERNTAWKIVVESQSYSVLWPPLIILAHINVKELLAVYYELQLHSVFGCSVLVYSDNTTTLAYVQKFGGTTSPKLLEVSEKLRAIKTDSSNGMVSINRDIQETEKNIWPIRRGSFCNKEEQEAIQILKLVPGQSISRSQRTESLLAAIKQLLMLSPVKSNTTDPTESSTGEDNNNKNNANVGICNLVFDSGKNKDIRAHTNTGVRDYARPKKRQISFTQEQILVADGMENQRRTCESS</sequence>
<dbReference type="Proteomes" id="UP000245383">
    <property type="component" value="Unassembled WGS sequence"/>
</dbReference>
<dbReference type="EMBL" id="MBFR01000173">
    <property type="protein sequence ID" value="PVU92127.1"/>
    <property type="molecule type" value="Genomic_DNA"/>
</dbReference>
<comment type="caution">
    <text evidence="2">The sequence shown here is derived from an EMBL/GenBank/DDBJ whole genome shotgun (WGS) entry which is preliminary data.</text>
</comment>
<accession>A0A2T9YIG7</accession>
<feature type="region of interest" description="Disordered" evidence="1">
    <location>
        <begin position="140"/>
        <end position="202"/>
    </location>
</feature>
<gene>
    <name evidence="2" type="ORF">BB561_004013</name>
</gene>
<protein>
    <recommendedName>
        <fullName evidence="4">Reverse transcriptase RNase H-like domain-containing protein</fullName>
    </recommendedName>
</protein>
<organism evidence="2 3">
    <name type="scientific">Smittium simulii</name>
    <dbReference type="NCBI Taxonomy" id="133385"/>
    <lineage>
        <taxon>Eukaryota</taxon>
        <taxon>Fungi</taxon>
        <taxon>Fungi incertae sedis</taxon>
        <taxon>Zoopagomycota</taxon>
        <taxon>Kickxellomycotina</taxon>
        <taxon>Harpellomycetes</taxon>
        <taxon>Harpellales</taxon>
        <taxon>Legeriomycetaceae</taxon>
        <taxon>Smittium</taxon>
    </lineage>
</organism>
<proteinExistence type="predicted"/>
<dbReference type="OrthoDB" id="2286148at2759"/>